<dbReference type="PANTHER" id="PTHR37293:SF9">
    <property type="entry name" value="PHI ETA ORF 22-LIKE PROTEIN"/>
    <property type="match status" value="1"/>
</dbReference>
<gene>
    <name evidence="3" type="ORF">J2Z82_003515</name>
</gene>
<sequence>MINPFVVDALLNWVNDVGEDLVLDAMKRALERGKGNLGYVKGILQAWVKKGITSVETAKAEEVEFKNERMQKQKQKQYRNYEKPNEVVPDWFTEHNEKTSRQQRRRE</sequence>
<dbReference type="Proteomes" id="UP001519328">
    <property type="component" value="Unassembled WGS sequence"/>
</dbReference>
<dbReference type="InterPro" id="IPR034829">
    <property type="entry name" value="DnaD-like_sf"/>
</dbReference>
<evidence type="ECO:0000256" key="1">
    <source>
        <dbReference type="ARBA" id="ARBA00093462"/>
    </source>
</evidence>
<evidence type="ECO:0000259" key="2">
    <source>
        <dbReference type="Pfam" id="PF07261"/>
    </source>
</evidence>
<dbReference type="PANTHER" id="PTHR37293">
    <property type="entry name" value="PHAGE REPLICATION PROTEIN-RELATED"/>
    <property type="match status" value="1"/>
</dbReference>
<dbReference type="Gene3D" id="1.10.10.630">
    <property type="entry name" value="DnaD domain-like"/>
    <property type="match status" value="1"/>
</dbReference>
<feature type="domain" description="DnaB/C C-terminal" evidence="2">
    <location>
        <begin position="2"/>
        <end position="61"/>
    </location>
</feature>
<dbReference type="Pfam" id="PF07261">
    <property type="entry name" value="DnaB_2"/>
    <property type="match status" value="1"/>
</dbReference>
<accession>A0ABS4HHZ9</accession>
<comment type="similarity">
    <text evidence="1">Belongs to the DnaB/DnaD family.</text>
</comment>
<dbReference type="InterPro" id="IPR053162">
    <property type="entry name" value="DnaD"/>
</dbReference>
<dbReference type="InterPro" id="IPR006343">
    <property type="entry name" value="DnaB/C_C"/>
</dbReference>
<name>A0ABS4HHZ9_9BACI</name>
<proteinExistence type="inferred from homology"/>
<keyword evidence="4" id="KW-1185">Reference proteome</keyword>
<dbReference type="SUPFAM" id="SSF158499">
    <property type="entry name" value="DnaD domain-like"/>
    <property type="match status" value="1"/>
</dbReference>
<dbReference type="NCBIfam" id="TIGR01446">
    <property type="entry name" value="DnaD_dom"/>
    <property type="match status" value="1"/>
</dbReference>
<reference evidence="3 4" key="1">
    <citation type="submission" date="2021-03" db="EMBL/GenBank/DDBJ databases">
        <title>Genomic Encyclopedia of Type Strains, Phase IV (KMG-IV): sequencing the most valuable type-strain genomes for metagenomic binning, comparative biology and taxonomic classification.</title>
        <authorList>
            <person name="Goeker M."/>
        </authorList>
    </citation>
    <scope>NUCLEOTIDE SEQUENCE [LARGE SCALE GENOMIC DNA]</scope>
    <source>
        <strain evidence="3 4">DSM 21085</strain>
    </source>
</reference>
<comment type="caution">
    <text evidence="3">The sequence shown here is derived from an EMBL/GenBank/DDBJ whole genome shotgun (WGS) entry which is preliminary data.</text>
</comment>
<evidence type="ECO:0000313" key="4">
    <source>
        <dbReference type="Proteomes" id="UP001519328"/>
    </source>
</evidence>
<organism evidence="3 4">
    <name type="scientific">Virgibacillus litoralis</name>
    <dbReference type="NCBI Taxonomy" id="578221"/>
    <lineage>
        <taxon>Bacteria</taxon>
        <taxon>Bacillati</taxon>
        <taxon>Bacillota</taxon>
        <taxon>Bacilli</taxon>
        <taxon>Bacillales</taxon>
        <taxon>Bacillaceae</taxon>
        <taxon>Virgibacillus</taxon>
    </lineage>
</organism>
<protein>
    <submittedName>
        <fullName evidence="3">DnaD/phage-associated family protein</fullName>
    </submittedName>
</protein>
<dbReference type="EMBL" id="JAGGKK010000024">
    <property type="protein sequence ID" value="MBP1950555.1"/>
    <property type="molecule type" value="Genomic_DNA"/>
</dbReference>
<evidence type="ECO:0000313" key="3">
    <source>
        <dbReference type="EMBL" id="MBP1950555.1"/>
    </source>
</evidence>